<evidence type="ECO:0000313" key="1">
    <source>
        <dbReference type="EMBL" id="UQX13552.1"/>
    </source>
</evidence>
<accession>A0ABY4QT26</accession>
<organism evidence="1 2">
    <name type="scientific">Candidatus Mycobacterium methanotrophicum</name>
    <dbReference type="NCBI Taxonomy" id="2943498"/>
    <lineage>
        <taxon>Bacteria</taxon>
        <taxon>Bacillati</taxon>
        <taxon>Actinomycetota</taxon>
        <taxon>Actinomycetes</taxon>
        <taxon>Mycobacteriales</taxon>
        <taxon>Mycobacteriaceae</taxon>
        <taxon>Mycobacterium</taxon>
    </lineage>
</organism>
<dbReference type="RefSeq" id="WP_219068198.1">
    <property type="nucleotide sequence ID" value="NZ_CAJUXY010000032.1"/>
</dbReference>
<keyword evidence="1" id="KW-0614">Plasmid</keyword>
<geneLocation type="plasmid" evidence="1 2">
    <name>unnamed</name>
</geneLocation>
<proteinExistence type="predicted"/>
<sequence>MRTPHLLAGACATSDLEAPYRHAELAVWDEVQRCLLAYPRVWASLEEGAMLLGEEVDELWDEVRCNRIGRARAEAVQVAAMGIRFVADLCSTSTGAPIRRCRQAATAARRLRPALNPTRPFASSHEAFGFIKREYDALWLAVACGGDPRPAAERTAATAIRFVAEILSAERSLA</sequence>
<gene>
    <name evidence="1" type="ORF">M5I08_25510</name>
</gene>
<protein>
    <submittedName>
        <fullName evidence="1">Uncharacterized protein</fullName>
    </submittedName>
</protein>
<evidence type="ECO:0000313" key="2">
    <source>
        <dbReference type="Proteomes" id="UP001056610"/>
    </source>
</evidence>
<dbReference type="EMBL" id="CP097321">
    <property type="protein sequence ID" value="UQX13552.1"/>
    <property type="molecule type" value="Genomic_DNA"/>
</dbReference>
<name>A0ABY4QT26_9MYCO</name>
<keyword evidence="2" id="KW-1185">Reference proteome</keyword>
<dbReference type="Proteomes" id="UP001056610">
    <property type="component" value="Plasmid unnamed"/>
</dbReference>
<reference evidence="1" key="1">
    <citation type="submission" date="2022-05" db="EMBL/GenBank/DDBJ databases">
        <title>A methanotrophic Mycobacterium dominates a cave microbial ecosystem.</title>
        <authorList>
            <person name="Van Spanning R.J.M."/>
            <person name="Guan Q."/>
            <person name="Melkonian C."/>
            <person name="Gallant J."/>
            <person name="Polerecky L."/>
            <person name="Flot J.-F."/>
            <person name="Brandt B.W."/>
            <person name="Braster M."/>
            <person name="Iturbe Espinoza P."/>
            <person name="Aerts J."/>
            <person name="Meima-Franke M."/>
            <person name="Piersma S.R."/>
            <person name="Bunduc C."/>
            <person name="Ummels R."/>
            <person name="Pain A."/>
            <person name="Fleming E.J."/>
            <person name="van der Wel N."/>
            <person name="Gherman V.D."/>
            <person name="Sarbu S.M."/>
            <person name="Bodelier P.L.E."/>
            <person name="Bitter W."/>
        </authorList>
    </citation>
    <scope>NUCLEOTIDE SEQUENCE</scope>
    <source>
        <strain evidence="1">Sulfur Cave</strain>
        <plasmid evidence="1">unnamed</plasmid>
    </source>
</reference>